<dbReference type="OrthoDB" id="2014905at2759"/>
<name>A0A8J5UUC4_9ASCO</name>
<reference evidence="6 7" key="1">
    <citation type="journal article" date="2021" name="DNA Res.">
        <title>Genome analysis of Candida subhashii reveals its hybrid nature and dual mitochondrial genome conformations.</title>
        <authorList>
            <person name="Mixao V."/>
            <person name="Hegedusova E."/>
            <person name="Saus E."/>
            <person name="Pryszcz L.P."/>
            <person name="Cillingova A."/>
            <person name="Nosek J."/>
            <person name="Gabaldon T."/>
        </authorList>
    </citation>
    <scope>NUCLEOTIDE SEQUENCE [LARGE SCALE GENOMIC DNA]</scope>
    <source>
        <strain evidence="6 7">CBS 10753</strain>
    </source>
</reference>
<proteinExistence type="inferred from homology"/>
<organism evidence="6 7">
    <name type="scientific">[Candida] subhashii</name>
    <dbReference type="NCBI Taxonomy" id="561895"/>
    <lineage>
        <taxon>Eukaryota</taxon>
        <taxon>Fungi</taxon>
        <taxon>Dikarya</taxon>
        <taxon>Ascomycota</taxon>
        <taxon>Saccharomycotina</taxon>
        <taxon>Pichiomycetes</taxon>
        <taxon>Debaryomycetaceae</taxon>
        <taxon>Spathaspora</taxon>
    </lineage>
</organism>
<sequence>MSLTLRFGASINESLWGLIPRLPRIAIRINNNPSSIGHHEHSHDHVQCDERLRELQEQLENGEEPFMIDNGTILRAVPKKKVSYTRKRTKLYAAGRKQIQPLQNIVRCSACGRVKRSHFMCMYCFAEIRQFLKGKKRDAGLLKEEPKVQTDLDPIDERILYPGKRETQYQLRLKEKDWIPRREEAPMYDKAFLVHKKK</sequence>
<keyword evidence="5" id="KW-0687">Ribonucleoprotein</keyword>
<comment type="subcellular location">
    <subcellularLocation>
        <location evidence="1">Mitochondrion</location>
    </subcellularLocation>
</comment>
<keyword evidence="4" id="KW-0496">Mitochondrion</keyword>
<dbReference type="InterPro" id="IPR051991">
    <property type="entry name" value="Mitoribosomal_protein_bL32"/>
</dbReference>
<evidence type="ECO:0000256" key="2">
    <source>
        <dbReference type="ARBA" id="ARBA00008560"/>
    </source>
</evidence>
<evidence type="ECO:0000256" key="3">
    <source>
        <dbReference type="ARBA" id="ARBA00022980"/>
    </source>
</evidence>
<accession>A0A8J5UUC4</accession>
<dbReference type="GO" id="GO:0006412">
    <property type="term" value="P:translation"/>
    <property type="evidence" value="ECO:0007669"/>
    <property type="project" value="InterPro"/>
</dbReference>
<comment type="caution">
    <text evidence="6">The sequence shown here is derived from an EMBL/GenBank/DDBJ whole genome shotgun (WGS) entry which is preliminary data.</text>
</comment>
<dbReference type="Pfam" id="PF01783">
    <property type="entry name" value="Ribosomal_L32p"/>
    <property type="match status" value="1"/>
</dbReference>
<dbReference type="Proteomes" id="UP000694255">
    <property type="component" value="Unassembled WGS sequence"/>
</dbReference>
<evidence type="ECO:0000256" key="4">
    <source>
        <dbReference type="ARBA" id="ARBA00023128"/>
    </source>
</evidence>
<evidence type="ECO:0000313" key="6">
    <source>
        <dbReference type="EMBL" id="KAG7665822.1"/>
    </source>
</evidence>
<dbReference type="NCBIfam" id="TIGR01031">
    <property type="entry name" value="rpmF_bact"/>
    <property type="match status" value="1"/>
</dbReference>
<dbReference type="GO" id="GO:0003735">
    <property type="term" value="F:structural constituent of ribosome"/>
    <property type="evidence" value="ECO:0007669"/>
    <property type="project" value="InterPro"/>
</dbReference>
<comment type="similarity">
    <text evidence="2">Belongs to the bacterial ribosomal protein bL32 family.</text>
</comment>
<evidence type="ECO:0008006" key="8">
    <source>
        <dbReference type="Google" id="ProtNLM"/>
    </source>
</evidence>
<keyword evidence="3" id="KW-0689">Ribosomal protein</keyword>
<evidence type="ECO:0000256" key="5">
    <source>
        <dbReference type="ARBA" id="ARBA00023274"/>
    </source>
</evidence>
<dbReference type="PANTHER" id="PTHR21026">
    <property type="entry name" value="39S RIBOSOMAL PROTEIN L32, MITOCHONDRIAL"/>
    <property type="match status" value="1"/>
</dbReference>
<dbReference type="PANTHER" id="PTHR21026:SF2">
    <property type="entry name" value="LARGE RIBOSOMAL SUBUNIT PROTEIN BL32M"/>
    <property type="match status" value="1"/>
</dbReference>
<dbReference type="GO" id="GO:0005762">
    <property type="term" value="C:mitochondrial large ribosomal subunit"/>
    <property type="evidence" value="ECO:0007669"/>
    <property type="project" value="TreeGrafter"/>
</dbReference>
<dbReference type="EMBL" id="JAGSYN010000046">
    <property type="protein sequence ID" value="KAG7665822.1"/>
    <property type="molecule type" value="Genomic_DNA"/>
</dbReference>
<dbReference type="RefSeq" id="XP_049266054.1">
    <property type="nucleotide sequence ID" value="XM_049410346.1"/>
</dbReference>
<dbReference type="GeneID" id="73467448"/>
<evidence type="ECO:0000256" key="1">
    <source>
        <dbReference type="ARBA" id="ARBA00004173"/>
    </source>
</evidence>
<keyword evidence="7" id="KW-1185">Reference proteome</keyword>
<evidence type="ECO:0000313" key="7">
    <source>
        <dbReference type="Proteomes" id="UP000694255"/>
    </source>
</evidence>
<gene>
    <name evidence="6" type="ORF">J8A68_000647</name>
</gene>
<dbReference type="AlphaFoldDB" id="A0A8J5UUC4"/>
<dbReference type="InterPro" id="IPR002677">
    <property type="entry name" value="Ribosomal_bL32"/>
</dbReference>
<protein>
    <recommendedName>
        <fullName evidence="8">54S ribosomal protein L32, mitochondrial</fullName>
    </recommendedName>
</protein>